<keyword evidence="12" id="KW-1000">Mitochondrion outer membrane</keyword>
<keyword evidence="17 21" id="KW-0472">Membrane</keyword>
<keyword evidence="16" id="KW-0496">Mitochondrion</keyword>
<keyword evidence="9" id="KW-0677">Repeat</keyword>
<dbReference type="PANTHER" id="PTHR13247">
    <property type="entry name" value="TETRATRICOPEPTIDE REPEAT PROTEIN 11 TPR REPEAT PROTEIN 11"/>
    <property type="match status" value="1"/>
</dbReference>
<dbReference type="GO" id="GO:0016567">
    <property type="term" value="P:protein ubiquitination"/>
    <property type="evidence" value="ECO:0007669"/>
    <property type="project" value="UniProtKB-ARBA"/>
</dbReference>
<evidence type="ECO:0000256" key="11">
    <source>
        <dbReference type="ARBA" id="ARBA00022786"/>
    </source>
</evidence>
<dbReference type="InterPro" id="IPR016543">
    <property type="entry name" value="Fis1"/>
</dbReference>
<dbReference type="GO" id="GO:0005741">
    <property type="term" value="C:mitochondrial outer membrane"/>
    <property type="evidence" value="ECO:0007669"/>
    <property type="project" value="UniProtKB-SubCell"/>
</dbReference>
<evidence type="ECO:0000256" key="2">
    <source>
        <dbReference type="ARBA" id="ARBA00004572"/>
    </source>
</evidence>
<dbReference type="SMART" id="SM00184">
    <property type="entry name" value="RING"/>
    <property type="match status" value="1"/>
</dbReference>
<evidence type="ECO:0000256" key="4">
    <source>
        <dbReference type="ARBA" id="ARBA00012483"/>
    </source>
</evidence>
<dbReference type="CDD" id="cd12212">
    <property type="entry name" value="Fis1"/>
    <property type="match status" value="1"/>
</dbReference>
<dbReference type="GO" id="GO:0000422">
    <property type="term" value="P:autophagy of mitochondrion"/>
    <property type="evidence" value="ECO:0007669"/>
    <property type="project" value="TreeGrafter"/>
</dbReference>
<comment type="function">
    <text evidence="18">Has a role in mitochondrial fission. Has a role in outer membrane fission but not matrix separation.</text>
</comment>
<evidence type="ECO:0000256" key="8">
    <source>
        <dbReference type="ARBA" id="ARBA00022723"/>
    </source>
</evidence>
<dbReference type="GO" id="GO:0008270">
    <property type="term" value="F:zinc ion binding"/>
    <property type="evidence" value="ECO:0007669"/>
    <property type="project" value="UniProtKB-KW"/>
</dbReference>
<evidence type="ECO:0000313" key="24">
    <source>
        <dbReference type="Proteomes" id="UP000799771"/>
    </source>
</evidence>
<evidence type="ECO:0000256" key="20">
    <source>
        <dbReference type="SAM" id="MobiDB-lite"/>
    </source>
</evidence>
<dbReference type="GeneID" id="54404417"/>
<feature type="compositionally biased region" description="Basic and acidic residues" evidence="20">
    <location>
        <begin position="209"/>
        <end position="219"/>
    </location>
</feature>
<evidence type="ECO:0000256" key="17">
    <source>
        <dbReference type="ARBA" id="ARBA00023136"/>
    </source>
</evidence>
<sequence length="614" mass="66818">DAADVESPLKEDELQVLRAQYEKEGEYVGLQTKFNYAWGLIKSLSRQDQQEGVRLLSDIFRSSRERRRECLYYLALGNYKLGNYAEARRYNELLLELEPANLQAGSLKGLIDEKVAKDGLVGAAIVGGIAVAAGLVGTLLLKGNPPPTHLSFQPIPHYTSATMSTNQTTPGHRDMMFCHECADEWYRDQHGLSCPECGSDFTEIIEDDHDPRDAARQGDDNDLMPDMEEPPLHILENLPQNLSHNPWQNDDPEEGDISNFRFSQTAPGRYNVQATLTRSVSPQQMITGTAPGPIGGFMQMLTNLARVSGQPPSQQRAQGQGRGEGLSGQTDGQSHSAYEEARSQNEGGDSSLPRSGRFTYHGGARLYPRDANNPEPRMEPVDDISNVMAGFFAAFGAPPGSMNDHLQGGLRGAQRGQPNLDQNPHMVGNPLLQMLSTVGLIPGGGQMGDFVYSQEGLDRIVSQLMEQTATSNAPGPAPQDEIDSLTRKRVTEDMLGDEHRAECSICMDEVNIGEEVTVLPCKHWFHHPCVSAWLKEHDTCPHCRKGISKHEGESNDSTSSSSGQAASASQSRQMPGAFDASDTTPSGSPANANSSSEGGGVGDRIRRGWFGPTS</sequence>
<evidence type="ECO:0000256" key="14">
    <source>
        <dbReference type="ARBA" id="ARBA00022833"/>
    </source>
</evidence>
<comment type="catalytic activity">
    <reaction evidence="1">
        <text>S-ubiquitinyl-[E2 ubiquitin-conjugating enzyme]-L-cysteine + [acceptor protein]-L-lysine = [E2 ubiquitin-conjugating enzyme]-L-cysteine + N(6)-ubiquitinyl-[acceptor protein]-L-lysine.</text>
        <dbReference type="EC" id="2.3.2.27"/>
    </reaction>
</comment>
<evidence type="ECO:0000256" key="18">
    <source>
        <dbReference type="ARBA" id="ARBA00025016"/>
    </source>
</evidence>
<evidence type="ECO:0000256" key="10">
    <source>
        <dbReference type="ARBA" id="ARBA00022771"/>
    </source>
</evidence>
<dbReference type="InterPro" id="IPR001841">
    <property type="entry name" value="Znf_RING"/>
</dbReference>
<keyword evidence="24" id="KW-1185">Reference proteome</keyword>
<dbReference type="GO" id="GO:0005778">
    <property type="term" value="C:peroxisomal membrane"/>
    <property type="evidence" value="ECO:0007669"/>
    <property type="project" value="TreeGrafter"/>
</dbReference>
<evidence type="ECO:0000256" key="21">
    <source>
        <dbReference type="SAM" id="Phobius"/>
    </source>
</evidence>
<evidence type="ECO:0000256" key="3">
    <source>
        <dbReference type="ARBA" id="ARBA00008937"/>
    </source>
</evidence>
<dbReference type="FunFam" id="3.30.40.10:FF:000127">
    <property type="entry name" value="E3 ubiquitin-protein ligase RNF181"/>
    <property type="match status" value="1"/>
</dbReference>
<dbReference type="SUPFAM" id="SSF48452">
    <property type="entry name" value="TPR-like"/>
    <property type="match status" value="1"/>
</dbReference>
<dbReference type="PROSITE" id="PS50089">
    <property type="entry name" value="ZF_RING_2"/>
    <property type="match status" value="1"/>
</dbReference>
<comment type="similarity">
    <text evidence="3">Belongs to the FIS1 family.</text>
</comment>
<dbReference type="EC" id="2.3.2.27" evidence="4"/>
<evidence type="ECO:0000256" key="5">
    <source>
        <dbReference type="ARBA" id="ARBA00014314"/>
    </source>
</evidence>
<dbReference type="PANTHER" id="PTHR13247:SF0">
    <property type="entry name" value="MITOCHONDRIAL FISSION 1 PROTEIN"/>
    <property type="match status" value="1"/>
</dbReference>
<dbReference type="Pfam" id="PF13639">
    <property type="entry name" value="zf-RING_2"/>
    <property type="match status" value="1"/>
</dbReference>
<feature type="compositionally biased region" description="Polar residues" evidence="20">
    <location>
        <begin position="327"/>
        <end position="336"/>
    </location>
</feature>
<dbReference type="InterPro" id="IPR028058">
    <property type="entry name" value="Fis1_TPR_N"/>
</dbReference>
<feature type="non-terminal residue" evidence="23">
    <location>
        <position position="1"/>
    </location>
</feature>
<evidence type="ECO:0000256" key="1">
    <source>
        <dbReference type="ARBA" id="ARBA00000900"/>
    </source>
</evidence>
<feature type="domain" description="RING-type" evidence="22">
    <location>
        <begin position="503"/>
        <end position="544"/>
    </location>
</feature>
<keyword evidence="14" id="KW-0862">Zinc</keyword>
<keyword evidence="8" id="KW-0479">Metal-binding</keyword>
<dbReference type="AlphaFoldDB" id="A0A6A6A6D8"/>
<keyword evidence="11" id="KW-0833">Ubl conjugation pathway</keyword>
<feature type="compositionally biased region" description="Low complexity" evidence="20">
    <location>
        <begin position="308"/>
        <end position="319"/>
    </location>
</feature>
<keyword evidence="13" id="KW-0802">TPR repeat</keyword>
<dbReference type="GO" id="GO:0000266">
    <property type="term" value="P:mitochondrial fission"/>
    <property type="evidence" value="ECO:0007669"/>
    <property type="project" value="InterPro"/>
</dbReference>
<dbReference type="OrthoDB" id="8062037at2759"/>
<accession>A0A6A6A6D8</accession>
<feature type="region of interest" description="Disordered" evidence="20">
    <location>
        <begin position="307"/>
        <end position="381"/>
    </location>
</feature>
<gene>
    <name evidence="23" type="ORF">P153DRAFT_294879</name>
</gene>
<dbReference type="GO" id="GO:0061630">
    <property type="term" value="F:ubiquitin protein ligase activity"/>
    <property type="evidence" value="ECO:0007669"/>
    <property type="project" value="UniProtKB-EC"/>
</dbReference>
<keyword evidence="7 21" id="KW-0812">Transmembrane</keyword>
<evidence type="ECO:0000256" key="6">
    <source>
        <dbReference type="ARBA" id="ARBA00022679"/>
    </source>
</evidence>
<dbReference type="SUPFAM" id="SSF57850">
    <property type="entry name" value="RING/U-box"/>
    <property type="match status" value="1"/>
</dbReference>
<dbReference type="InterPro" id="IPR028061">
    <property type="entry name" value="Fis1_TPR_C"/>
</dbReference>
<feature type="compositionally biased region" description="Low complexity" evidence="20">
    <location>
        <begin position="585"/>
        <end position="596"/>
    </location>
</feature>
<evidence type="ECO:0000313" key="23">
    <source>
        <dbReference type="EMBL" id="KAF2127542.1"/>
    </source>
</evidence>
<proteinExistence type="inferred from homology"/>
<evidence type="ECO:0000256" key="9">
    <source>
        <dbReference type="ARBA" id="ARBA00022737"/>
    </source>
</evidence>
<evidence type="ECO:0000256" key="12">
    <source>
        <dbReference type="ARBA" id="ARBA00022787"/>
    </source>
</evidence>
<dbReference type="Gene3D" id="3.30.40.10">
    <property type="entry name" value="Zinc/RING finger domain, C3HC4 (zinc finger)"/>
    <property type="match status" value="1"/>
</dbReference>
<evidence type="ECO:0000256" key="19">
    <source>
        <dbReference type="PROSITE-ProRule" id="PRU00175"/>
    </source>
</evidence>
<evidence type="ECO:0000256" key="13">
    <source>
        <dbReference type="ARBA" id="ARBA00022803"/>
    </source>
</evidence>
<feature type="transmembrane region" description="Helical" evidence="21">
    <location>
        <begin position="120"/>
        <end position="141"/>
    </location>
</feature>
<dbReference type="Pfam" id="PF14852">
    <property type="entry name" value="Fis1_TPR_N"/>
    <property type="match status" value="1"/>
</dbReference>
<evidence type="ECO:0000256" key="15">
    <source>
        <dbReference type="ARBA" id="ARBA00022989"/>
    </source>
</evidence>
<reference evidence="23" key="1">
    <citation type="journal article" date="2020" name="Stud. Mycol.">
        <title>101 Dothideomycetes genomes: a test case for predicting lifestyles and emergence of pathogens.</title>
        <authorList>
            <person name="Haridas S."/>
            <person name="Albert R."/>
            <person name="Binder M."/>
            <person name="Bloem J."/>
            <person name="Labutti K."/>
            <person name="Salamov A."/>
            <person name="Andreopoulos B."/>
            <person name="Baker S."/>
            <person name="Barry K."/>
            <person name="Bills G."/>
            <person name="Bluhm B."/>
            <person name="Cannon C."/>
            <person name="Castanera R."/>
            <person name="Culley D."/>
            <person name="Daum C."/>
            <person name="Ezra D."/>
            <person name="Gonzalez J."/>
            <person name="Henrissat B."/>
            <person name="Kuo A."/>
            <person name="Liang C."/>
            <person name="Lipzen A."/>
            <person name="Lutzoni F."/>
            <person name="Magnuson J."/>
            <person name="Mondo S."/>
            <person name="Nolan M."/>
            <person name="Ohm R."/>
            <person name="Pangilinan J."/>
            <person name="Park H.-J."/>
            <person name="Ramirez L."/>
            <person name="Alfaro M."/>
            <person name="Sun H."/>
            <person name="Tritt A."/>
            <person name="Yoshinaga Y."/>
            <person name="Zwiers L.-H."/>
            <person name="Turgeon B."/>
            <person name="Goodwin S."/>
            <person name="Spatafora J."/>
            <person name="Crous P."/>
            <person name="Grigoriev I."/>
        </authorList>
    </citation>
    <scope>NUCLEOTIDE SEQUENCE</scope>
    <source>
        <strain evidence="23">CBS 119687</strain>
    </source>
</reference>
<dbReference type="InterPro" id="IPR011990">
    <property type="entry name" value="TPR-like_helical_dom_sf"/>
</dbReference>
<evidence type="ECO:0000259" key="22">
    <source>
        <dbReference type="PROSITE" id="PS50089"/>
    </source>
</evidence>
<dbReference type="FunFam" id="1.25.40.10:FF:000179">
    <property type="entry name" value="Mitochondrial fission 1 protein"/>
    <property type="match status" value="1"/>
</dbReference>
<dbReference type="Proteomes" id="UP000799771">
    <property type="component" value="Unassembled WGS sequence"/>
</dbReference>
<feature type="region of interest" description="Disordered" evidence="20">
    <location>
        <begin position="547"/>
        <end position="614"/>
    </location>
</feature>
<dbReference type="Pfam" id="PF14853">
    <property type="entry name" value="Fis1_TPR_C"/>
    <property type="match status" value="1"/>
</dbReference>
<comment type="subcellular location">
    <subcellularLocation>
        <location evidence="2">Mitochondrion outer membrane</location>
        <topology evidence="2">Single-pass membrane protein</topology>
    </subcellularLocation>
</comment>
<dbReference type="EMBL" id="ML977510">
    <property type="protein sequence ID" value="KAF2127542.1"/>
    <property type="molecule type" value="Genomic_DNA"/>
</dbReference>
<protein>
    <recommendedName>
        <fullName evidence="5">Mitochondrial fission 1 protein</fullName>
        <ecNumber evidence="4">2.3.2.27</ecNumber>
    </recommendedName>
</protein>
<dbReference type="Gene3D" id="1.25.40.10">
    <property type="entry name" value="Tetratricopeptide repeat domain"/>
    <property type="match status" value="1"/>
</dbReference>
<feature type="compositionally biased region" description="Acidic residues" evidence="20">
    <location>
        <begin position="220"/>
        <end position="229"/>
    </location>
</feature>
<keyword evidence="10 19" id="KW-0863">Zinc-finger</keyword>
<name>A0A6A6A6D8_9PLEO</name>
<evidence type="ECO:0000256" key="16">
    <source>
        <dbReference type="ARBA" id="ARBA00023128"/>
    </source>
</evidence>
<dbReference type="InterPro" id="IPR013083">
    <property type="entry name" value="Znf_RING/FYVE/PHD"/>
</dbReference>
<evidence type="ECO:0000256" key="7">
    <source>
        <dbReference type="ARBA" id="ARBA00022692"/>
    </source>
</evidence>
<keyword evidence="6" id="KW-0808">Transferase</keyword>
<dbReference type="InterPro" id="IPR033745">
    <property type="entry name" value="Fis1_cytosol"/>
</dbReference>
<dbReference type="GO" id="GO:0016559">
    <property type="term" value="P:peroxisome fission"/>
    <property type="evidence" value="ECO:0007669"/>
    <property type="project" value="TreeGrafter"/>
</dbReference>
<feature type="region of interest" description="Disordered" evidence="20">
    <location>
        <begin position="205"/>
        <end position="229"/>
    </location>
</feature>
<feature type="compositionally biased region" description="Low complexity" evidence="20">
    <location>
        <begin position="555"/>
        <end position="573"/>
    </location>
</feature>
<keyword evidence="15 21" id="KW-1133">Transmembrane helix</keyword>
<organism evidence="23 24">
    <name type="scientific">Dothidotthia symphoricarpi CBS 119687</name>
    <dbReference type="NCBI Taxonomy" id="1392245"/>
    <lineage>
        <taxon>Eukaryota</taxon>
        <taxon>Fungi</taxon>
        <taxon>Dikarya</taxon>
        <taxon>Ascomycota</taxon>
        <taxon>Pezizomycotina</taxon>
        <taxon>Dothideomycetes</taxon>
        <taxon>Pleosporomycetidae</taxon>
        <taxon>Pleosporales</taxon>
        <taxon>Dothidotthiaceae</taxon>
        <taxon>Dothidotthia</taxon>
    </lineage>
</organism>
<dbReference type="RefSeq" id="XP_033521931.1">
    <property type="nucleotide sequence ID" value="XM_033663985.1"/>
</dbReference>